<dbReference type="InterPro" id="IPR011050">
    <property type="entry name" value="Pectin_lyase_fold/virulence"/>
</dbReference>
<dbReference type="PANTHER" id="PTHR35037">
    <property type="entry name" value="C-TERMINAL REGION OF AIDA-LIKE PROTEIN"/>
    <property type="match status" value="1"/>
</dbReference>
<dbReference type="Gene3D" id="2.40.128.130">
    <property type="entry name" value="Autotransporter beta-domain"/>
    <property type="match status" value="1"/>
</dbReference>
<dbReference type="InterPro" id="IPR006315">
    <property type="entry name" value="OM_autotransptr_brl_dom"/>
</dbReference>
<dbReference type="GO" id="GO:0019867">
    <property type="term" value="C:outer membrane"/>
    <property type="evidence" value="ECO:0007669"/>
    <property type="project" value="InterPro"/>
</dbReference>
<dbReference type="Pfam" id="PF03797">
    <property type="entry name" value="Autotransporter"/>
    <property type="match status" value="1"/>
</dbReference>
<dbReference type="InterPro" id="IPR012332">
    <property type="entry name" value="Autotransporter_pectin_lyase_C"/>
</dbReference>
<evidence type="ECO:0000256" key="2">
    <source>
        <dbReference type="SAM" id="SignalP"/>
    </source>
</evidence>
<reference evidence="4 5" key="1">
    <citation type="submission" date="2019-10" db="EMBL/GenBank/DDBJ databases">
        <title>Evaluation of single-gene subtyping targets for Pseudomonas.</title>
        <authorList>
            <person name="Reichler S.J."/>
            <person name="Orsi R.H."/>
            <person name="Wiedmann M."/>
            <person name="Martin N.H."/>
            <person name="Murphy S.I."/>
        </authorList>
    </citation>
    <scope>NUCLEOTIDE SEQUENCE [LARGE SCALE GENOMIC DNA]</scope>
    <source>
        <strain evidence="4 5">FSL R10-1637</strain>
    </source>
</reference>
<dbReference type="NCBIfam" id="TIGR01414">
    <property type="entry name" value="autotrans_barl"/>
    <property type="match status" value="1"/>
</dbReference>
<feature type="signal peptide" evidence="2">
    <location>
        <begin position="1"/>
        <end position="16"/>
    </location>
</feature>
<organism evidence="4 5">
    <name type="scientific">Pseudomonas helleri</name>
    <dbReference type="NCBI Taxonomy" id="1608996"/>
    <lineage>
        <taxon>Bacteria</taxon>
        <taxon>Pseudomonadati</taxon>
        <taxon>Pseudomonadota</taxon>
        <taxon>Gammaproteobacteria</taxon>
        <taxon>Pseudomonadales</taxon>
        <taxon>Pseudomonadaceae</taxon>
        <taxon>Pseudomonas</taxon>
    </lineage>
</organism>
<dbReference type="CDD" id="cd01343">
    <property type="entry name" value="PL1_Passenger_AT"/>
    <property type="match status" value="1"/>
</dbReference>
<dbReference type="Gene3D" id="2.160.20.20">
    <property type="match status" value="1"/>
</dbReference>
<dbReference type="InterPro" id="IPR003991">
    <property type="entry name" value="Pertactin_virulence_factor"/>
</dbReference>
<dbReference type="EMBL" id="WIVU01000025">
    <property type="protein sequence ID" value="MQU06760.1"/>
    <property type="molecule type" value="Genomic_DNA"/>
</dbReference>
<sequence>MLGLVPLLLTSPMAVALVIDNREATINGTWAPDDYQLINAAKLTATGAQTHEISVTSQSELILAGSTVQAQGSAAGITVTNSKATITDSTVSSARTGLLINSSPGDIPKLVSVAQSSITGASTGAAVGLGLLDITSTSITATNADGFGLQVSNGQVTASDSRITGGANGVWVVPNNDLSQNGRLEFNNNTIVEGQSGAAILVEDFGLANTPIDVFVNSGSSLVGGNGVLLQVNGASTANMTVNNSQLEGDVVAEPTATAHLTLENSATLTGNLTHVSNLSLNSQGQWIMVGDNIGQVSNLSMNGGSVQFGKNDDFFKLSVASLQGSGTFIMDADFAQGKTDFFEVTGQASGSHSLLVSSSGQDPLVDTKLHVVHIGSGDAQFSLVNGRVDLGTYSYDLVQEGNDWYLGSTGTISPGTRSVLALFNTAPTVWYGELTSLRSRMGEIRLDQGSSGLWMRAYGNKFDVSESSGLAYTQNQQGISFGADAPLPVADGRWLAGVMGGYSKSDLDLAQGASGTVNSYYVGAYTTWIDESGFYFDGVLKFNRFKNKSSVSLSDGERTKGTYDNSGVGASLEFGRHIKLGNDYFVEPYTQLSGVIIQGKSYDLDNGLSVEGDRTRSLLGKLGATAGRDFNLGDGKVIQPYVRVAYVHEFAKSNEVIVNNDVFNNDLSGSRGELGAGIAMSVSDRLSLHADFDYSNGDKIEQPWGANVGLRYSW</sequence>
<dbReference type="PROSITE" id="PS51208">
    <property type="entry name" value="AUTOTRANSPORTER"/>
    <property type="match status" value="1"/>
</dbReference>
<dbReference type="SUPFAM" id="SSF103515">
    <property type="entry name" value="Autotransporter"/>
    <property type="match status" value="1"/>
</dbReference>
<evidence type="ECO:0000313" key="5">
    <source>
        <dbReference type="Proteomes" id="UP000478064"/>
    </source>
</evidence>
<dbReference type="PRINTS" id="PR01484">
    <property type="entry name" value="PRTACTNFAMLY"/>
</dbReference>
<accession>A0A6L5HU15</accession>
<dbReference type="InterPro" id="IPR051551">
    <property type="entry name" value="Autotransporter_adhesion"/>
</dbReference>
<feature type="domain" description="Autotransporter" evidence="3">
    <location>
        <begin position="447"/>
        <end position="715"/>
    </location>
</feature>
<dbReference type="InterPro" id="IPR004899">
    <property type="entry name" value="Pertactin_central"/>
</dbReference>
<evidence type="ECO:0000313" key="4">
    <source>
        <dbReference type="EMBL" id="MQU06760.1"/>
    </source>
</evidence>
<feature type="chain" id="PRO_5026814192" evidence="2">
    <location>
        <begin position="17"/>
        <end position="715"/>
    </location>
</feature>
<gene>
    <name evidence="4" type="ORF">GHO27_13770</name>
</gene>
<dbReference type="SMART" id="SM00710">
    <property type="entry name" value="PbH1"/>
    <property type="match status" value="4"/>
</dbReference>
<dbReference type="InterPro" id="IPR036709">
    <property type="entry name" value="Autotransporte_beta_dom_sf"/>
</dbReference>
<dbReference type="Pfam" id="PF03212">
    <property type="entry name" value="Pertactin"/>
    <property type="match status" value="1"/>
</dbReference>
<dbReference type="Proteomes" id="UP000478064">
    <property type="component" value="Unassembled WGS sequence"/>
</dbReference>
<dbReference type="SMART" id="SM00869">
    <property type="entry name" value="Autotransporter"/>
    <property type="match status" value="1"/>
</dbReference>
<dbReference type="PANTHER" id="PTHR35037:SF7">
    <property type="entry name" value="AUTOTRANSPORTER"/>
    <property type="match status" value="1"/>
</dbReference>
<dbReference type="SUPFAM" id="SSF51126">
    <property type="entry name" value="Pectin lyase-like"/>
    <property type="match status" value="1"/>
</dbReference>
<dbReference type="InterPro" id="IPR006626">
    <property type="entry name" value="PbH1"/>
</dbReference>
<evidence type="ECO:0000259" key="3">
    <source>
        <dbReference type="PROSITE" id="PS51208"/>
    </source>
</evidence>
<name>A0A6L5HU15_9PSED</name>
<dbReference type="AlphaFoldDB" id="A0A6L5HU15"/>
<proteinExistence type="predicted"/>
<protein>
    <submittedName>
        <fullName evidence="4">Autotransporter outer membrane beta-barrel domain-containing protein</fullName>
    </submittedName>
</protein>
<evidence type="ECO:0000256" key="1">
    <source>
        <dbReference type="ARBA" id="ARBA00022729"/>
    </source>
</evidence>
<comment type="caution">
    <text evidence="4">The sequence shown here is derived from an EMBL/GenBank/DDBJ whole genome shotgun (WGS) entry which is preliminary data.</text>
</comment>
<dbReference type="InterPro" id="IPR005546">
    <property type="entry name" value="Autotransporte_beta"/>
</dbReference>
<keyword evidence="1 2" id="KW-0732">Signal</keyword>